<evidence type="ECO:0000313" key="1">
    <source>
        <dbReference type="EMBL" id="QOL52036.1"/>
    </source>
</evidence>
<name>A0A7L9UD34_9BURK</name>
<dbReference type="AlphaFoldDB" id="A0A7L9UD34"/>
<evidence type="ECO:0000313" key="2">
    <source>
        <dbReference type="Proteomes" id="UP000593875"/>
    </source>
</evidence>
<protein>
    <submittedName>
        <fullName evidence="1">Uncharacterized protein</fullName>
    </submittedName>
</protein>
<dbReference type="KEGG" id="mlir:LPB04_14210"/>
<gene>
    <name evidence="1" type="ORF">LPB04_14210</name>
</gene>
<sequence>MLDLSGFSDPGGAITILRGGDIVDPYFAIQALLLAKEYGLDADADTRRWIAFLALRQRPDGAFDRFCRSATGWSACKPADADDALLAMWMKLLRSSGALAPRGLAKPSLARSDAALGRLYDQSRGVYLVSPSYPHSLFMDNLEIWWFWSSQRTAADQVRARKLLSAIHKVFWHAGKLRFLVSTQAEQADMPHAFYPDAVAQILPLLFGYPALPGTTRAYYRSWMKAHRGEWLTRAPDDFSWGVLALIALRQGDLESAACWLRETAHLRYSTHWTVSDEITRQVLDARGIGPAVAELSCR</sequence>
<proteinExistence type="predicted"/>
<keyword evidence="2" id="KW-1185">Reference proteome</keyword>
<dbReference type="EMBL" id="CP062941">
    <property type="protein sequence ID" value="QOL52036.1"/>
    <property type="molecule type" value="Genomic_DNA"/>
</dbReference>
<reference evidence="1 2" key="1">
    <citation type="submission" date="2020-10" db="EMBL/GenBank/DDBJ databases">
        <title>Genome sequencing of Massilia sp. LPB0304.</title>
        <authorList>
            <person name="Kim J."/>
        </authorList>
    </citation>
    <scope>NUCLEOTIDE SEQUENCE [LARGE SCALE GENOMIC DNA]</scope>
    <source>
        <strain evidence="1 2">LPB0304</strain>
    </source>
</reference>
<accession>A0A7L9UD34</accession>
<dbReference type="Proteomes" id="UP000593875">
    <property type="component" value="Chromosome"/>
</dbReference>
<organism evidence="1 2">
    <name type="scientific">Massilia litorea</name>
    <dbReference type="NCBI Taxonomy" id="2769491"/>
    <lineage>
        <taxon>Bacteria</taxon>
        <taxon>Pseudomonadati</taxon>
        <taxon>Pseudomonadota</taxon>
        <taxon>Betaproteobacteria</taxon>
        <taxon>Burkholderiales</taxon>
        <taxon>Oxalobacteraceae</taxon>
        <taxon>Telluria group</taxon>
        <taxon>Massilia</taxon>
    </lineage>
</organism>